<name>A0A0F9QKU1_9ZZZZ</name>
<dbReference type="AlphaFoldDB" id="A0A0F9QKU1"/>
<protein>
    <recommendedName>
        <fullName evidence="2">Response regulatory domain-containing protein</fullName>
    </recommendedName>
</protein>
<dbReference type="SUPFAM" id="SSF52172">
    <property type="entry name" value="CheY-like"/>
    <property type="match status" value="1"/>
</dbReference>
<keyword evidence="1" id="KW-0597">Phosphoprotein</keyword>
<evidence type="ECO:0000256" key="1">
    <source>
        <dbReference type="ARBA" id="ARBA00022553"/>
    </source>
</evidence>
<gene>
    <name evidence="3" type="ORF">LCGC14_1082080</name>
</gene>
<dbReference type="Gene3D" id="3.40.50.2300">
    <property type="match status" value="1"/>
</dbReference>
<dbReference type="PANTHER" id="PTHR44591:SF3">
    <property type="entry name" value="RESPONSE REGULATORY DOMAIN-CONTAINING PROTEIN"/>
    <property type="match status" value="1"/>
</dbReference>
<comment type="caution">
    <text evidence="3">The sequence shown here is derived from an EMBL/GenBank/DDBJ whole genome shotgun (WGS) entry which is preliminary data.</text>
</comment>
<dbReference type="SMART" id="SM00448">
    <property type="entry name" value="REC"/>
    <property type="match status" value="1"/>
</dbReference>
<accession>A0A0F9QKU1</accession>
<dbReference type="EMBL" id="LAZR01004743">
    <property type="protein sequence ID" value="KKN05958.1"/>
    <property type="molecule type" value="Genomic_DNA"/>
</dbReference>
<evidence type="ECO:0000259" key="2">
    <source>
        <dbReference type="PROSITE" id="PS50110"/>
    </source>
</evidence>
<proteinExistence type="predicted"/>
<dbReference type="Pfam" id="PF00072">
    <property type="entry name" value="Response_reg"/>
    <property type="match status" value="1"/>
</dbReference>
<dbReference type="InterPro" id="IPR001789">
    <property type="entry name" value="Sig_transdc_resp-reg_receiver"/>
</dbReference>
<sequence>MEKKKILIIDDEEDFCQMMEFNLEDSGKYEVRMETKGKKALAAAKEFKPALIFLDIVMPDIPGDEVAQQLRSDEMTKDIPVVFLTALVRGNEVASQDGIIGGNPFIAKPVSIEKLIDCIEKNTRN</sequence>
<dbReference type="PANTHER" id="PTHR44591">
    <property type="entry name" value="STRESS RESPONSE REGULATOR PROTEIN 1"/>
    <property type="match status" value="1"/>
</dbReference>
<dbReference type="GO" id="GO:0000160">
    <property type="term" value="P:phosphorelay signal transduction system"/>
    <property type="evidence" value="ECO:0007669"/>
    <property type="project" value="InterPro"/>
</dbReference>
<dbReference type="InterPro" id="IPR011006">
    <property type="entry name" value="CheY-like_superfamily"/>
</dbReference>
<evidence type="ECO:0000313" key="3">
    <source>
        <dbReference type="EMBL" id="KKN05958.1"/>
    </source>
</evidence>
<dbReference type="PROSITE" id="PS50110">
    <property type="entry name" value="RESPONSE_REGULATORY"/>
    <property type="match status" value="1"/>
</dbReference>
<organism evidence="3">
    <name type="scientific">marine sediment metagenome</name>
    <dbReference type="NCBI Taxonomy" id="412755"/>
    <lineage>
        <taxon>unclassified sequences</taxon>
        <taxon>metagenomes</taxon>
        <taxon>ecological metagenomes</taxon>
    </lineage>
</organism>
<feature type="domain" description="Response regulatory" evidence="2">
    <location>
        <begin position="5"/>
        <end position="123"/>
    </location>
</feature>
<reference evidence="3" key="1">
    <citation type="journal article" date="2015" name="Nature">
        <title>Complex archaea that bridge the gap between prokaryotes and eukaryotes.</title>
        <authorList>
            <person name="Spang A."/>
            <person name="Saw J.H."/>
            <person name="Jorgensen S.L."/>
            <person name="Zaremba-Niedzwiedzka K."/>
            <person name="Martijn J."/>
            <person name="Lind A.E."/>
            <person name="van Eijk R."/>
            <person name="Schleper C."/>
            <person name="Guy L."/>
            <person name="Ettema T.J."/>
        </authorList>
    </citation>
    <scope>NUCLEOTIDE SEQUENCE</scope>
</reference>
<dbReference type="InterPro" id="IPR050595">
    <property type="entry name" value="Bact_response_regulator"/>
</dbReference>